<dbReference type="InterPro" id="IPR011712">
    <property type="entry name" value="Sig_transdc_His_kin_sub3_dim/P"/>
</dbReference>
<evidence type="ECO:0000256" key="4">
    <source>
        <dbReference type="ARBA" id="ARBA00012438"/>
    </source>
</evidence>
<dbReference type="Pfam" id="PF07730">
    <property type="entry name" value="HisKA_3"/>
    <property type="match status" value="1"/>
</dbReference>
<comment type="cofactor">
    <cofactor evidence="2">
        <name>[4Fe-4S] cluster</name>
        <dbReference type="ChEBI" id="CHEBI:49883"/>
    </cofactor>
</comment>
<dbReference type="AlphaFoldDB" id="A0A7X6KTD5"/>
<protein>
    <recommendedName>
        <fullName evidence="5">Oxygen sensor histidine kinase NreB</fullName>
        <ecNumber evidence="4">2.7.13.3</ecNumber>
    </recommendedName>
    <alternativeName>
        <fullName evidence="15">Nitrogen regulation protein B</fullName>
    </alternativeName>
</protein>
<evidence type="ECO:0000256" key="14">
    <source>
        <dbReference type="ARBA" id="ARBA00024827"/>
    </source>
</evidence>
<keyword evidence="12" id="KW-0902">Two-component regulatory system</keyword>
<dbReference type="GO" id="GO:0016020">
    <property type="term" value="C:membrane"/>
    <property type="evidence" value="ECO:0007669"/>
    <property type="project" value="InterPro"/>
</dbReference>
<dbReference type="EMBL" id="JAAXOX010000002">
    <property type="protein sequence ID" value="NKY21946.1"/>
    <property type="molecule type" value="Genomic_DNA"/>
</dbReference>
<feature type="coiled-coil region" evidence="16">
    <location>
        <begin position="158"/>
        <end position="195"/>
    </location>
</feature>
<evidence type="ECO:0000313" key="20">
    <source>
        <dbReference type="Proteomes" id="UP000581206"/>
    </source>
</evidence>
<dbReference type="SUPFAM" id="SSF55874">
    <property type="entry name" value="ATPase domain of HSP90 chaperone/DNA topoisomerase II/histidine kinase"/>
    <property type="match status" value="1"/>
</dbReference>
<keyword evidence="20" id="KW-1185">Reference proteome</keyword>
<evidence type="ECO:0000259" key="18">
    <source>
        <dbReference type="PROSITE" id="PS50109"/>
    </source>
</evidence>
<dbReference type="RefSeq" id="WP_168629069.1">
    <property type="nucleotide sequence ID" value="NZ_BONL01000002.1"/>
</dbReference>
<evidence type="ECO:0000256" key="8">
    <source>
        <dbReference type="ARBA" id="ARBA00022679"/>
    </source>
</evidence>
<dbReference type="PROSITE" id="PS50109">
    <property type="entry name" value="HIS_KIN"/>
    <property type="match status" value="1"/>
</dbReference>
<name>A0A7X6KTD5_9CELL</name>
<dbReference type="InterPro" id="IPR005467">
    <property type="entry name" value="His_kinase_dom"/>
</dbReference>
<feature type="transmembrane region" description="Helical" evidence="17">
    <location>
        <begin position="115"/>
        <end position="132"/>
    </location>
</feature>
<evidence type="ECO:0000256" key="6">
    <source>
        <dbReference type="ARBA" id="ARBA00022485"/>
    </source>
</evidence>
<evidence type="ECO:0000256" key="11">
    <source>
        <dbReference type="ARBA" id="ARBA00023004"/>
    </source>
</evidence>
<organism evidence="19 20">
    <name type="scientific">Cellulomonas denverensis</name>
    <dbReference type="NCBI Taxonomy" id="264297"/>
    <lineage>
        <taxon>Bacteria</taxon>
        <taxon>Bacillati</taxon>
        <taxon>Actinomycetota</taxon>
        <taxon>Actinomycetes</taxon>
        <taxon>Micrococcales</taxon>
        <taxon>Cellulomonadaceae</taxon>
        <taxon>Cellulomonas</taxon>
    </lineage>
</organism>
<dbReference type="Proteomes" id="UP000581206">
    <property type="component" value="Unassembled WGS sequence"/>
</dbReference>
<keyword evidence="16" id="KW-0175">Coiled coil</keyword>
<dbReference type="InterPro" id="IPR004358">
    <property type="entry name" value="Sig_transdc_His_kin-like_C"/>
</dbReference>
<sequence length="397" mass="42177">MPARASRFLLHGLDLMLLALVAVAVVQAPPGRRAWATVTAVVLVVAYGLCRRGLRIERRDLAERRGAWWPDTAAVLAPVAVWLVLLALSPGALWIAFALVLFQLHALGPRRAVPLVVLTTAAAVLAGLAGRAPGDPVIGYLLGPVLGAVVATGFVAGLEALVRESQARQRALEDLETARAHLATAERERAVAAERERLAREIHDTLAQGLSAIELLLRAAGDSIGRDDDRAADLVGQARTAARDNLAEARRFVYALSPADLDRSSLPDALVRVADRVQQAGTTVRVRTEGRQRPLATSVETALLRVAQSALANVTQHARAEHADIVLTFGPDRVRLEIGDDGVGFDPGPGGFGLRAMRSRVAELGGSVELDTAPGRGTRVVVTLPALERGAEETQRT</sequence>
<dbReference type="GO" id="GO:0046872">
    <property type="term" value="F:metal ion binding"/>
    <property type="evidence" value="ECO:0007669"/>
    <property type="project" value="UniProtKB-KW"/>
</dbReference>
<feature type="domain" description="Histidine kinase" evidence="18">
    <location>
        <begin position="197"/>
        <end position="388"/>
    </location>
</feature>
<keyword evidence="17" id="KW-0472">Membrane</keyword>
<keyword evidence="17" id="KW-1133">Transmembrane helix</keyword>
<evidence type="ECO:0000256" key="2">
    <source>
        <dbReference type="ARBA" id="ARBA00001966"/>
    </source>
</evidence>
<keyword evidence="8" id="KW-0808">Transferase</keyword>
<keyword evidence="13" id="KW-0411">Iron-sulfur</keyword>
<accession>A0A7X6KTD5</accession>
<dbReference type="InterPro" id="IPR017205">
    <property type="entry name" value="Sig_transdc_His_kinase_ChrS"/>
</dbReference>
<dbReference type="CDD" id="cd16917">
    <property type="entry name" value="HATPase_UhpB-NarQ-NarX-like"/>
    <property type="match status" value="1"/>
</dbReference>
<dbReference type="Gene3D" id="3.30.565.10">
    <property type="entry name" value="Histidine kinase-like ATPase, C-terminal domain"/>
    <property type="match status" value="1"/>
</dbReference>
<dbReference type="GO" id="GO:0000155">
    <property type="term" value="F:phosphorelay sensor kinase activity"/>
    <property type="evidence" value="ECO:0007669"/>
    <property type="project" value="InterPro"/>
</dbReference>
<keyword evidence="11" id="KW-0408">Iron</keyword>
<evidence type="ECO:0000256" key="5">
    <source>
        <dbReference type="ARBA" id="ARBA00017322"/>
    </source>
</evidence>
<evidence type="ECO:0000256" key="13">
    <source>
        <dbReference type="ARBA" id="ARBA00023014"/>
    </source>
</evidence>
<keyword evidence="7" id="KW-0963">Cytoplasm</keyword>
<dbReference type="PANTHER" id="PTHR24421:SF62">
    <property type="entry name" value="SENSORY TRANSDUCTION HISTIDINE KINASE"/>
    <property type="match status" value="1"/>
</dbReference>
<evidence type="ECO:0000256" key="9">
    <source>
        <dbReference type="ARBA" id="ARBA00022723"/>
    </source>
</evidence>
<dbReference type="SMART" id="SM00387">
    <property type="entry name" value="HATPase_c"/>
    <property type="match status" value="1"/>
</dbReference>
<dbReference type="InterPro" id="IPR003594">
    <property type="entry name" value="HATPase_dom"/>
</dbReference>
<feature type="transmembrane region" description="Helical" evidence="17">
    <location>
        <begin position="138"/>
        <end position="162"/>
    </location>
</feature>
<dbReference type="Pfam" id="PF02518">
    <property type="entry name" value="HATPase_c"/>
    <property type="match status" value="1"/>
</dbReference>
<dbReference type="GO" id="GO:0005737">
    <property type="term" value="C:cytoplasm"/>
    <property type="evidence" value="ECO:0007669"/>
    <property type="project" value="UniProtKB-SubCell"/>
</dbReference>
<dbReference type="PRINTS" id="PR00344">
    <property type="entry name" value="BCTRLSENSOR"/>
</dbReference>
<evidence type="ECO:0000313" key="19">
    <source>
        <dbReference type="EMBL" id="NKY21946.1"/>
    </source>
</evidence>
<evidence type="ECO:0000256" key="17">
    <source>
        <dbReference type="SAM" id="Phobius"/>
    </source>
</evidence>
<comment type="subcellular location">
    <subcellularLocation>
        <location evidence="3">Cytoplasm</location>
    </subcellularLocation>
</comment>
<keyword evidence="9" id="KW-0479">Metal-binding</keyword>
<dbReference type="InterPro" id="IPR036890">
    <property type="entry name" value="HATPase_C_sf"/>
</dbReference>
<proteinExistence type="predicted"/>
<keyword evidence="10 19" id="KW-0418">Kinase</keyword>
<dbReference type="GO" id="GO:0046983">
    <property type="term" value="F:protein dimerization activity"/>
    <property type="evidence" value="ECO:0007669"/>
    <property type="project" value="InterPro"/>
</dbReference>
<feature type="transmembrane region" description="Helical" evidence="17">
    <location>
        <begin position="34"/>
        <end position="54"/>
    </location>
</feature>
<dbReference type="GO" id="GO:0051539">
    <property type="term" value="F:4 iron, 4 sulfur cluster binding"/>
    <property type="evidence" value="ECO:0007669"/>
    <property type="project" value="UniProtKB-KW"/>
</dbReference>
<reference evidence="19 20" key="1">
    <citation type="submission" date="2020-04" db="EMBL/GenBank/DDBJ databases">
        <title>MicrobeNet Type strains.</title>
        <authorList>
            <person name="Nicholson A.C."/>
        </authorList>
    </citation>
    <scope>NUCLEOTIDE SEQUENCE [LARGE SCALE GENOMIC DNA]</scope>
    <source>
        <strain evidence="19 20">ATCC BAA-788</strain>
    </source>
</reference>
<gene>
    <name evidence="19" type="ORF">HGA03_04630</name>
</gene>
<evidence type="ECO:0000256" key="16">
    <source>
        <dbReference type="SAM" id="Coils"/>
    </source>
</evidence>
<evidence type="ECO:0000256" key="12">
    <source>
        <dbReference type="ARBA" id="ARBA00023012"/>
    </source>
</evidence>
<dbReference type="PIRSF" id="PIRSF037434">
    <property type="entry name" value="STHK_ChrS"/>
    <property type="match status" value="1"/>
</dbReference>
<comment type="catalytic activity">
    <reaction evidence="1">
        <text>ATP + protein L-histidine = ADP + protein N-phospho-L-histidine.</text>
        <dbReference type="EC" id="2.7.13.3"/>
    </reaction>
</comment>
<comment type="function">
    <text evidence="14">Member of the two-component regulatory system NreB/NreC involved in the control of dissimilatory nitrate/nitrite reduction in response to oxygen. NreB functions as a direct oxygen sensor histidine kinase which is autophosphorylated, in the absence of oxygen, probably at the conserved histidine residue, and transfers its phosphate group probably to a conserved aspartate residue of NreC. NreB/NreC activates the expression of the nitrate (narGHJI) and nitrite (nir) reductase operons, as well as the putative nitrate transporter gene narT.</text>
</comment>
<keyword evidence="17" id="KW-0812">Transmembrane</keyword>
<keyword evidence="6" id="KW-0004">4Fe-4S</keyword>
<evidence type="ECO:0000256" key="7">
    <source>
        <dbReference type="ARBA" id="ARBA00022490"/>
    </source>
</evidence>
<comment type="caution">
    <text evidence="19">The sequence shown here is derived from an EMBL/GenBank/DDBJ whole genome shotgun (WGS) entry which is preliminary data.</text>
</comment>
<dbReference type="InterPro" id="IPR050482">
    <property type="entry name" value="Sensor_HK_TwoCompSys"/>
</dbReference>
<evidence type="ECO:0000256" key="3">
    <source>
        <dbReference type="ARBA" id="ARBA00004496"/>
    </source>
</evidence>
<dbReference type="EC" id="2.7.13.3" evidence="4"/>
<evidence type="ECO:0000256" key="1">
    <source>
        <dbReference type="ARBA" id="ARBA00000085"/>
    </source>
</evidence>
<evidence type="ECO:0000256" key="10">
    <source>
        <dbReference type="ARBA" id="ARBA00022777"/>
    </source>
</evidence>
<dbReference type="Gene3D" id="1.20.5.1930">
    <property type="match status" value="1"/>
</dbReference>
<dbReference type="PANTHER" id="PTHR24421">
    <property type="entry name" value="NITRATE/NITRITE SENSOR PROTEIN NARX-RELATED"/>
    <property type="match status" value="1"/>
</dbReference>
<evidence type="ECO:0000256" key="15">
    <source>
        <dbReference type="ARBA" id="ARBA00030800"/>
    </source>
</evidence>